<proteinExistence type="predicted"/>
<reference evidence="4" key="1">
    <citation type="journal article" date="2019" name="Int. J. Syst. Evol. Microbiol.">
        <title>The Global Catalogue of Microorganisms (GCM) 10K type strain sequencing project: providing services to taxonomists for standard genome sequencing and annotation.</title>
        <authorList>
            <consortium name="The Broad Institute Genomics Platform"/>
            <consortium name="The Broad Institute Genome Sequencing Center for Infectious Disease"/>
            <person name="Wu L."/>
            <person name="Ma J."/>
        </authorList>
    </citation>
    <scope>NUCLEOTIDE SEQUENCE [LARGE SCALE GENOMIC DNA]</scope>
    <source>
        <strain evidence="4">KCTC 42953</strain>
    </source>
</reference>
<dbReference type="InterPro" id="IPR021135">
    <property type="entry name" value="PEP_COase"/>
</dbReference>
<dbReference type="PRINTS" id="PR00150">
    <property type="entry name" value="PEPCARBXLASE"/>
</dbReference>
<dbReference type="PANTHER" id="PTHR30523">
    <property type="entry name" value="PHOSPHOENOLPYRUVATE CARBOXYLASE"/>
    <property type="match status" value="1"/>
</dbReference>
<gene>
    <name evidence="3" type="ORF">ACFODZ_13035</name>
</gene>
<dbReference type="Pfam" id="PF00311">
    <property type="entry name" value="PEPcase"/>
    <property type="match status" value="2"/>
</dbReference>
<dbReference type="SUPFAM" id="SSF51621">
    <property type="entry name" value="Phosphoenolpyruvate/pyruvate domain"/>
    <property type="match status" value="1"/>
</dbReference>
<keyword evidence="3" id="KW-0456">Lyase</keyword>
<evidence type="ECO:0000256" key="1">
    <source>
        <dbReference type="ARBA" id="ARBA00003670"/>
    </source>
</evidence>
<dbReference type="InterPro" id="IPR015813">
    <property type="entry name" value="Pyrv/PenolPyrv_kinase-like_dom"/>
</dbReference>
<sequence>MNPNSQLIKYHNTVLNPYQLYNSLFLNLPFDTVYHTGMLLPLLHQACVDGYRQSLSPQQIMERFIDQHLAGQDQQQQLSTLFRFIQYIERQIVLFDSVEEAAYTENHELDGPGTVPHLAQLASYRGQQSQLQEQLGKHTVRVVLTAHPTQFYPGAVLGIMTDLSQAIGRKDTTFIEKLLQQLGKTPLFNQQKPTPYDEAMSLIWYLEHVFYDTIQTINRRVQQAIFAGGALPEHAFIELGFWPGGDRDGNPYVTAEITAKVANKLRQAILRCYHQAVRRLKRRLTFPGVVPVIENLEQQLYHAAHLGAAEQPFDASVLLQTLKDLRQTVVAKHQSLFVDEIDALIQQVNTFGFYFATLDVRQDSRVHHQVMLSIIAETAVLDADWADLNEDQQIRQLADINTAVEPLSLQDPMAQDTLACIQTMVQVQRNNGEKGANRYIISNCQSALNVMEVLAFFTLADWPGQQVSVDIIPLFETIDDLANAPHIMSVLYQNSRYQAHLRQRQNKQTIMLGFSDGTKDGGYLAANWAIVEAKQRLSQLAGEHDIKVVFFDGRGGPPARGGGVAHKFYAAQNPNVSNQAIQLTIQGQTISSNFGNRHSAQYNLEQLLSAGLSNTLENSAGGWDKDSQQLLSAMAKDSLEHYVAFKNHPKFVPYLEKISTLKYYGKTNIGSRPTKRNPGEGLNFSDLRAIPFVGAWSQLKQNVLGYYGLGYALTRQIQMGQLTRLQQLYLDSGFFRALIDNSMMSLCKSFMPLTAYMQDDAEFGEFWLTIFAEYQAAEKALKQVADTDELLPGKPLRRQSIQAREDMVLPLLTIQQYALQRINLLRQSGQEAGELIHIYEKLVTRSLYGNINASRNSV</sequence>
<dbReference type="RefSeq" id="WP_077411735.1">
    <property type="nucleotide sequence ID" value="NZ_JBHRTS010000007.1"/>
</dbReference>
<accession>A0ABV7JAK5</accession>
<dbReference type="GO" id="GO:0008964">
    <property type="term" value="F:phosphoenolpyruvate carboxylase activity"/>
    <property type="evidence" value="ECO:0007669"/>
    <property type="project" value="UniProtKB-EC"/>
</dbReference>
<organism evidence="3 4">
    <name type="scientific">Marinicella sediminis</name>
    <dbReference type="NCBI Taxonomy" id="1792834"/>
    <lineage>
        <taxon>Bacteria</taxon>
        <taxon>Pseudomonadati</taxon>
        <taxon>Pseudomonadota</taxon>
        <taxon>Gammaproteobacteria</taxon>
        <taxon>Lysobacterales</taxon>
        <taxon>Marinicellaceae</taxon>
        <taxon>Marinicella</taxon>
    </lineage>
</organism>
<protein>
    <recommendedName>
        <fullName evidence="2">Phosphoenolpyruvate carboxylase</fullName>
    </recommendedName>
</protein>
<evidence type="ECO:0000313" key="4">
    <source>
        <dbReference type="Proteomes" id="UP001595533"/>
    </source>
</evidence>
<evidence type="ECO:0000256" key="2">
    <source>
        <dbReference type="ARBA" id="ARBA00022419"/>
    </source>
</evidence>
<comment type="function">
    <text evidence="1">Forms oxaloacetate, a four-carbon dicarboxylic acid source for the tricarboxylic acid cycle.</text>
</comment>
<dbReference type="EMBL" id="JBHRTS010000007">
    <property type="protein sequence ID" value="MFC3195170.1"/>
    <property type="molecule type" value="Genomic_DNA"/>
</dbReference>
<name>A0ABV7JAK5_9GAMM</name>
<dbReference type="Proteomes" id="UP001595533">
    <property type="component" value="Unassembled WGS sequence"/>
</dbReference>
<keyword evidence="4" id="KW-1185">Reference proteome</keyword>
<evidence type="ECO:0000313" key="3">
    <source>
        <dbReference type="EMBL" id="MFC3195170.1"/>
    </source>
</evidence>
<dbReference type="PANTHER" id="PTHR30523:SF6">
    <property type="entry name" value="PHOSPHOENOLPYRUVATE CARBOXYLASE"/>
    <property type="match status" value="1"/>
</dbReference>
<comment type="caution">
    <text evidence="3">The sequence shown here is derived from an EMBL/GenBank/DDBJ whole genome shotgun (WGS) entry which is preliminary data.</text>
</comment>